<keyword evidence="6" id="KW-0472">Membrane</keyword>
<dbReference type="OrthoDB" id="10029630at2759"/>
<feature type="transmembrane region" description="Helical" evidence="6">
    <location>
        <begin position="179"/>
        <end position="196"/>
    </location>
</feature>
<evidence type="ECO:0000313" key="8">
    <source>
        <dbReference type="Proteomes" id="UP000249218"/>
    </source>
</evidence>
<evidence type="ECO:0000256" key="5">
    <source>
        <dbReference type="PROSITE-ProRule" id="PRU01355"/>
    </source>
</evidence>
<accession>A0A2W1B891</accession>
<keyword evidence="6" id="KW-1133">Transmembrane helix</keyword>
<dbReference type="Proteomes" id="UP000249218">
    <property type="component" value="Unassembled WGS sequence"/>
</dbReference>
<keyword evidence="3" id="KW-1015">Disulfide bond</keyword>
<dbReference type="InterPro" id="IPR001548">
    <property type="entry name" value="Peptidase_M2"/>
</dbReference>
<comment type="caution">
    <text evidence="5">Lacks conserved residue(s) required for the propagation of feature annotation.</text>
</comment>
<organism evidence="7 8">
    <name type="scientific">Helicoverpa armigera</name>
    <name type="common">Cotton bollworm</name>
    <name type="synonym">Heliothis armigera</name>
    <dbReference type="NCBI Taxonomy" id="29058"/>
    <lineage>
        <taxon>Eukaryota</taxon>
        <taxon>Metazoa</taxon>
        <taxon>Ecdysozoa</taxon>
        <taxon>Arthropoda</taxon>
        <taxon>Hexapoda</taxon>
        <taxon>Insecta</taxon>
        <taxon>Pterygota</taxon>
        <taxon>Neoptera</taxon>
        <taxon>Endopterygota</taxon>
        <taxon>Lepidoptera</taxon>
        <taxon>Glossata</taxon>
        <taxon>Ditrysia</taxon>
        <taxon>Noctuoidea</taxon>
        <taxon>Noctuidae</taxon>
        <taxon>Heliothinae</taxon>
        <taxon>Helicoverpa</taxon>
    </lineage>
</organism>
<dbReference type="AlphaFoldDB" id="A0A2W1B891"/>
<dbReference type="SUPFAM" id="SSF55486">
    <property type="entry name" value="Metalloproteases ('zincins'), catalytic domain"/>
    <property type="match status" value="1"/>
</dbReference>
<dbReference type="GO" id="GO:0006508">
    <property type="term" value="P:proteolysis"/>
    <property type="evidence" value="ECO:0007669"/>
    <property type="project" value="InterPro"/>
</dbReference>
<dbReference type="GO" id="GO:0016020">
    <property type="term" value="C:membrane"/>
    <property type="evidence" value="ECO:0007669"/>
    <property type="project" value="InterPro"/>
</dbReference>
<feature type="transmembrane region" description="Helical" evidence="6">
    <location>
        <begin position="154"/>
        <end position="173"/>
    </location>
</feature>
<feature type="transmembrane region" description="Helical" evidence="6">
    <location>
        <begin position="69"/>
        <end position="89"/>
    </location>
</feature>
<gene>
    <name evidence="7" type="primary">HaOG214936</name>
    <name evidence="7" type="ORF">B5X24_HaOG214936</name>
</gene>
<dbReference type="Pfam" id="PF01401">
    <property type="entry name" value="Peptidase_M2"/>
    <property type="match status" value="1"/>
</dbReference>
<keyword evidence="4" id="KW-0325">Glycoprotein</keyword>
<dbReference type="GO" id="GO:0008241">
    <property type="term" value="F:peptidyl-dipeptidase activity"/>
    <property type="evidence" value="ECO:0007669"/>
    <property type="project" value="InterPro"/>
</dbReference>
<keyword evidence="8" id="KW-1185">Reference proteome</keyword>
<protein>
    <submittedName>
        <fullName evidence="7">Uncharacterized protein</fullName>
    </submittedName>
</protein>
<dbReference type="EMBL" id="KZ150468">
    <property type="protein sequence ID" value="PZC70775.1"/>
    <property type="molecule type" value="Genomic_DNA"/>
</dbReference>
<sequence length="222" mass="25025">MQAGSSKPASEIIKSMTRGKTNRISPEALVKYFRPLELWLRVQNRDEPLIGWSSNYHDVALFAPQRGGVGGRASSCLLIISVLCIYYLVQNNMLKKESFHEKLSEFSNYIVGFLENFNDRHLGATELGRMVHYEELKPKTNLDINRKGKSMKKMGMAMMPLVFHVGATSTWMLLTSIMAVKSVIIGLVLLVFKIAVSSAKDYYKINKTASIIKLELAPHLKN</sequence>
<evidence type="ECO:0000256" key="2">
    <source>
        <dbReference type="ARBA" id="ARBA00022729"/>
    </source>
</evidence>
<evidence type="ECO:0000256" key="6">
    <source>
        <dbReference type="SAM" id="Phobius"/>
    </source>
</evidence>
<evidence type="ECO:0000256" key="4">
    <source>
        <dbReference type="ARBA" id="ARBA00023180"/>
    </source>
</evidence>
<proteinExistence type="inferred from homology"/>
<reference evidence="7 8" key="1">
    <citation type="journal article" date="2017" name="BMC Biol.">
        <title>Genomic innovations, transcriptional plasticity and gene loss underlying the evolution and divergence of two highly polyphagous and invasive Helicoverpa pest species.</title>
        <authorList>
            <person name="Pearce S.L."/>
            <person name="Clarke D.F."/>
            <person name="East P.D."/>
            <person name="Elfekih S."/>
            <person name="Gordon K.H."/>
            <person name="Jermiin L.S."/>
            <person name="McGaughran A."/>
            <person name="Oakeshott J.G."/>
            <person name="Papanikolaou A."/>
            <person name="Perera O.P."/>
            <person name="Rane R.V."/>
            <person name="Richards S."/>
            <person name="Tay W.T."/>
            <person name="Walsh T.K."/>
            <person name="Anderson A."/>
            <person name="Anderson C.J."/>
            <person name="Asgari S."/>
            <person name="Board P.G."/>
            <person name="Bretschneider A."/>
            <person name="Campbell P.M."/>
            <person name="Chertemps T."/>
            <person name="Christeller J.T."/>
            <person name="Coppin C.W."/>
            <person name="Downes S.J."/>
            <person name="Duan G."/>
            <person name="Farnsworth C.A."/>
            <person name="Good R.T."/>
            <person name="Han L.B."/>
            <person name="Han Y.C."/>
            <person name="Hatje K."/>
            <person name="Horne I."/>
            <person name="Huang Y.P."/>
            <person name="Hughes D.S."/>
            <person name="Jacquin-Joly E."/>
            <person name="James W."/>
            <person name="Jhangiani S."/>
            <person name="Kollmar M."/>
            <person name="Kuwar S.S."/>
            <person name="Li S."/>
            <person name="Liu N.Y."/>
            <person name="Maibeche M.T."/>
            <person name="Miller J.R."/>
            <person name="Montagne N."/>
            <person name="Perry T."/>
            <person name="Qu J."/>
            <person name="Song S.V."/>
            <person name="Sutton G.G."/>
            <person name="Vogel H."/>
            <person name="Walenz B.P."/>
            <person name="Xu W."/>
            <person name="Zhang H.J."/>
            <person name="Zou Z."/>
            <person name="Batterham P."/>
            <person name="Edwards O.R."/>
            <person name="Feyereisen R."/>
            <person name="Gibbs R.A."/>
            <person name="Heckel D.G."/>
            <person name="McGrath A."/>
            <person name="Robin C."/>
            <person name="Scherer S.E."/>
            <person name="Worley K.C."/>
            <person name="Wu Y.D."/>
        </authorList>
    </citation>
    <scope>NUCLEOTIDE SEQUENCE [LARGE SCALE GENOMIC DNA]</scope>
    <source>
        <strain evidence="7">Harm_GR_Male_#8</strain>
        <tissue evidence="7">Whole organism</tissue>
    </source>
</reference>
<evidence type="ECO:0000256" key="3">
    <source>
        <dbReference type="ARBA" id="ARBA00023157"/>
    </source>
</evidence>
<comment type="similarity">
    <text evidence="1 5">Belongs to the peptidase M2 family.</text>
</comment>
<evidence type="ECO:0000256" key="1">
    <source>
        <dbReference type="ARBA" id="ARBA00008139"/>
    </source>
</evidence>
<dbReference type="GO" id="GO:0008237">
    <property type="term" value="F:metallopeptidase activity"/>
    <property type="evidence" value="ECO:0007669"/>
    <property type="project" value="InterPro"/>
</dbReference>
<keyword evidence="6" id="KW-0812">Transmembrane</keyword>
<name>A0A2W1B891_HELAM</name>
<keyword evidence="2" id="KW-0732">Signal</keyword>
<dbReference type="PROSITE" id="PS52011">
    <property type="entry name" value="PEPTIDASE_M2"/>
    <property type="match status" value="1"/>
</dbReference>
<evidence type="ECO:0000313" key="7">
    <source>
        <dbReference type="EMBL" id="PZC70775.1"/>
    </source>
</evidence>